<protein>
    <submittedName>
        <fullName evidence="1">Uncharacterized protein</fullName>
    </submittedName>
</protein>
<accession>A0A5M6J127</accession>
<dbReference type="Proteomes" id="UP000325255">
    <property type="component" value="Unassembled WGS sequence"/>
</dbReference>
<keyword evidence="2" id="KW-1185">Reference proteome</keyword>
<comment type="caution">
    <text evidence="1">The sequence shown here is derived from an EMBL/GenBank/DDBJ whole genome shotgun (WGS) entry which is preliminary data.</text>
</comment>
<name>A0A5M6J127_9PROT</name>
<reference evidence="1 2" key="1">
    <citation type="submission" date="2019-09" db="EMBL/GenBank/DDBJ databases">
        <title>Genome sequence of Rhodovastum atsumiense, a diverse member of the Acetobacteraceae family of non-sulfur purple photosynthetic bacteria.</title>
        <authorList>
            <person name="Meyer T."/>
            <person name="Kyndt J."/>
        </authorList>
    </citation>
    <scope>NUCLEOTIDE SEQUENCE [LARGE SCALE GENOMIC DNA]</scope>
    <source>
        <strain evidence="1 2">DSM 21279</strain>
    </source>
</reference>
<dbReference type="RefSeq" id="WP_150039294.1">
    <property type="nucleotide sequence ID" value="NZ_OW485601.1"/>
</dbReference>
<proteinExistence type="predicted"/>
<dbReference type="EMBL" id="VWPK01000004">
    <property type="protein sequence ID" value="KAA5613909.1"/>
    <property type="molecule type" value="Genomic_DNA"/>
</dbReference>
<sequence>MTHAPSQVTDDLLVALEPGEPCGWHYSVQCAWLNRQVRGWRQSREEAEQEVAFWRRHFDGLYLAPASQGTARRGH</sequence>
<gene>
    <name evidence="1" type="ORF">F1189_03800</name>
</gene>
<evidence type="ECO:0000313" key="2">
    <source>
        <dbReference type="Proteomes" id="UP000325255"/>
    </source>
</evidence>
<organism evidence="1 2">
    <name type="scientific">Rhodovastum atsumiense</name>
    <dbReference type="NCBI Taxonomy" id="504468"/>
    <lineage>
        <taxon>Bacteria</taxon>
        <taxon>Pseudomonadati</taxon>
        <taxon>Pseudomonadota</taxon>
        <taxon>Alphaproteobacteria</taxon>
        <taxon>Acetobacterales</taxon>
        <taxon>Acetobacteraceae</taxon>
        <taxon>Rhodovastum</taxon>
    </lineage>
</organism>
<dbReference type="AlphaFoldDB" id="A0A5M6J127"/>
<evidence type="ECO:0000313" key="1">
    <source>
        <dbReference type="EMBL" id="KAA5613909.1"/>
    </source>
</evidence>